<dbReference type="AlphaFoldDB" id="A0A164LC32"/>
<evidence type="ECO:0000313" key="2">
    <source>
        <dbReference type="Proteomes" id="UP000076482"/>
    </source>
</evidence>
<dbReference type="Proteomes" id="UP000076482">
    <property type="component" value="Unassembled WGS sequence"/>
</dbReference>
<gene>
    <name evidence="1" type="ORF">B4088_5399</name>
</gene>
<reference evidence="1 2" key="1">
    <citation type="submission" date="2015-09" db="EMBL/GenBank/DDBJ databases">
        <title>Bacillus cereus food isolates.</title>
        <authorList>
            <person name="Boekhorst J."/>
        </authorList>
    </citation>
    <scope>NUCLEOTIDE SEQUENCE [LARGE SCALE GENOMIC DNA]</scope>
    <source>
        <strain evidence="1 2">B4088</strain>
    </source>
</reference>
<accession>A0A164LC32</accession>
<name>A0A164LC32_BACCE</name>
<evidence type="ECO:0000313" key="1">
    <source>
        <dbReference type="EMBL" id="KZD55654.1"/>
    </source>
</evidence>
<dbReference type="PATRIC" id="fig|1396.535.peg.5963"/>
<protein>
    <submittedName>
        <fullName evidence="1">Uncharacterized protein</fullName>
    </submittedName>
</protein>
<dbReference type="EMBL" id="LJKE01000104">
    <property type="protein sequence ID" value="KZD55654.1"/>
    <property type="molecule type" value="Genomic_DNA"/>
</dbReference>
<sequence>MNSFTQQNETQRFEANNYLGLHLETRDRLENQFESKDSKKTVTAKPFKHAILYAEKKLEEINKGIEQVEIYINKEFRMKNPSKFFEMYQQYESFLAKEEEWISAIEFMREPSLN</sequence>
<proteinExistence type="predicted"/>
<dbReference type="RefSeq" id="WP_063262915.1">
    <property type="nucleotide sequence ID" value="NZ_LJKE01000104.1"/>
</dbReference>
<comment type="caution">
    <text evidence="1">The sequence shown here is derived from an EMBL/GenBank/DDBJ whole genome shotgun (WGS) entry which is preliminary data.</text>
</comment>
<organism evidence="1 2">
    <name type="scientific">Bacillus cereus</name>
    <dbReference type="NCBI Taxonomy" id="1396"/>
    <lineage>
        <taxon>Bacteria</taxon>
        <taxon>Bacillati</taxon>
        <taxon>Bacillota</taxon>
        <taxon>Bacilli</taxon>
        <taxon>Bacillales</taxon>
        <taxon>Bacillaceae</taxon>
        <taxon>Bacillus</taxon>
        <taxon>Bacillus cereus group</taxon>
    </lineage>
</organism>